<keyword evidence="1" id="KW-0813">Transport</keyword>
<dbReference type="PROSITE" id="PS00211">
    <property type="entry name" value="ABC_TRANSPORTER_1"/>
    <property type="match status" value="1"/>
</dbReference>
<dbReference type="Proteomes" id="UP000216533">
    <property type="component" value="Unassembled WGS sequence"/>
</dbReference>
<dbReference type="PANTHER" id="PTHR42788">
    <property type="entry name" value="TAURINE IMPORT ATP-BINDING PROTEIN-RELATED"/>
    <property type="match status" value="1"/>
</dbReference>
<dbReference type="SUPFAM" id="SSF52540">
    <property type="entry name" value="P-loop containing nucleoside triphosphate hydrolases"/>
    <property type="match status" value="1"/>
</dbReference>
<feature type="domain" description="ABC transporter" evidence="4">
    <location>
        <begin position="17"/>
        <end position="250"/>
    </location>
</feature>
<dbReference type="InterPro" id="IPR003593">
    <property type="entry name" value="AAA+_ATPase"/>
</dbReference>
<dbReference type="RefSeq" id="WP_094451024.1">
    <property type="nucleotide sequence ID" value="NZ_NMVI01000018.1"/>
</dbReference>
<evidence type="ECO:0000313" key="6">
    <source>
        <dbReference type="Proteomes" id="UP000216533"/>
    </source>
</evidence>
<gene>
    <name evidence="5" type="ORF">CGZ92_08895</name>
</gene>
<dbReference type="InterPro" id="IPR017871">
    <property type="entry name" value="ABC_transporter-like_CS"/>
</dbReference>
<dbReference type="Pfam" id="PF00005">
    <property type="entry name" value="ABC_tran"/>
    <property type="match status" value="1"/>
</dbReference>
<evidence type="ECO:0000256" key="3">
    <source>
        <dbReference type="ARBA" id="ARBA00022840"/>
    </source>
</evidence>
<evidence type="ECO:0000259" key="4">
    <source>
        <dbReference type="PROSITE" id="PS50893"/>
    </source>
</evidence>
<accession>A0A255E4M9</accession>
<dbReference type="AlphaFoldDB" id="A0A255E4M9"/>
<reference evidence="5 6" key="1">
    <citation type="submission" date="2017-07" db="EMBL/GenBank/DDBJ databases">
        <title>Draft whole genome sequences of clinical Proprionibacteriaceae strains.</title>
        <authorList>
            <person name="Bernier A.-M."/>
            <person name="Bernard K."/>
            <person name="Domingo M.-C."/>
        </authorList>
    </citation>
    <scope>NUCLEOTIDE SEQUENCE [LARGE SCALE GENOMIC DNA]</scope>
    <source>
        <strain evidence="5 6">NML 160184</strain>
    </source>
</reference>
<protein>
    <submittedName>
        <fullName evidence="5">ABC transporter</fullName>
    </submittedName>
</protein>
<organism evidence="5 6">
    <name type="scientific">Parenemella sanctibonifatiensis</name>
    <dbReference type="NCBI Taxonomy" id="2016505"/>
    <lineage>
        <taxon>Bacteria</taxon>
        <taxon>Bacillati</taxon>
        <taxon>Actinomycetota</taxon>
        <taxon>Actinomycetes</taxon>
        <taxon>Propionibacteriales</taxon>
        <taxon>Propionibacteriaceae</taxon>
        <taxon>Parenemella</taxon>
    </lineage>
</organism>
<dbReference type="PROSITE" id="PS50893">
    <property type="entry name" value="ABC_TRANSPORTER_2"/>
    <property type="match status" value="1"/>
</dbReference>
<evidence type="ECO:0000313" key="5">
    <source>
        <dbReference type="EMBL" id="OYN86456.1"/>
    </source>
</evidence>
<evidence type="ECO:0000256" key="1">
    <source>
        <dbReference type="ARBA" id="ARBA00022448"/>
    </source>
</evidence>
<name>A0A255E4M9_9ACTN</name>
<evidence type="ECO:0000256" key="2">
    <source>
        <dbReference type="ARBA" id="ARBA00022741"/>
    </source>
</evidence>
<proteinExistence type="predicted"/>
<dbReference type="InterPro" id="IPR027417">
    <property type="entry name" value="P-loop_NTPase"/>
</dbReference>
<dbReference type="GO" id="GO:0005524">
    <property type="term" value="F:ATP binding"/>
    <property type="evidence" value="ECO:0007669"/>
    <property type="project" value="UniProtKB-KW"/>
</dbReference>
<dbReference type="InterPro" id="IPR003439">
    <property type="entry name" value="ABC_transporter-like_ATP-bd"/>
</dbReference>
<keyword evidence="3" id="KW-0067">ATP-binding</keyword>
<dbReference type="Gene3D" id="3.40.50.300">
    <property type="entry name" value="P-loop containing nucleotide triphosphate hydrolases"/>
    <property type="match status" value="1"/>
</dbReference>
<dbReference type="InterPro" id="IPR050166">
    <property type="entry name" value="ABC_transporter_ATP-bind"/>
</dbReference>
<dbReference type="GO" id="GO:0016887">
    <property type="term" value="F:ATP hydrolysis activity"/>
    <property type="evidence" value="ECO:0007669"/>
    <property type="project" value="InterPro"/>
</dbReference>
<comment type="caution">
    <text evidence="5">The sequence shown here is derived from an EMBL/GenBank/DDBJ whole genome shotgun (WGS) entry which is preliminary data.</text>
</comment>
<dbReference type="PANTHER" id="PTHR42788:SF13">
    <property type="entry name" value="ALIPHATIC SULFONATES IMPORT ATP-BINDING PROTEIN SSUB"/>
    <property type="match status" value="1"/>
</dbReference>
<keyword evidence="2" id="KW-0547">Nucleotide-binding</keyword>
<dbReference type="CDD" id="cd03293">
    <property type="entry name" value="ABC_NrtD_SsuB_transporters"/>
    <property type="match status" value="1"/>
</dbReference>
<sequence length="283" mass="30894">MTSSDTSEATAGQTPRLVVSEISKTFGAGEKATHVLDRMSFSVNDSEFFTIVGPSGAGKTTLLRCLSGLMQPDSGEVHFDGRLVTAPPREFALVFQDYSRSLYPWLTVAKNVELPLKAHGVDKAERAERVAKALASVGLDHAAQRFPWQVSGGMQQRAAIARALAYNAQVLVLDEPFASVDAQTRSDLEDLLLKLRTETGATFVFVTHDIDEAVYLSDRVAVVSASPSRVDRIIDIDLPVDRDQLATKALPRFAELRGEVFTTVRHMVRPTATTGEVDSDFQI</sequence>
<dbReference type="EMBL" id="NMVI01000018">
    <property type="protein sequence ID" value="OYN86456.1"/>
    <property type="molecule type" value="Genomic_DNA"/>
</dbReference>
<dbReference type="SMART" id="SM00382">
    <property type="entry name" value="AAA"/>
    <property type="match status" value="1"/>
</dbReference>